<dbReference type="AlphaFoldDB" id="A0A4P6K5M0"/>
<dbReference type="InterPro" id="IPR006549">
    <property type="entry name" value="HAD-SF_hydro_IIIA"/>
</dbReference>
<dbReference type="GO" id="GO:0005975">
    <property type="term" value="P:carbohydrate metabolic process"/>
    <property type="evidence" value="ECO:0007669"/>
    <property type="project" value="InterPro"/>
</dbReference>
<keyword evidence="6" id="KW-0119">Carbohydrate metabolism</keyword>
<dbReference type="GO" id="GO:0005737">
    <property type="term" value="C:cytoplasm"/>
    <property type="evidence" value="ECO:0007669"/>
    <property type="project" value="UniProtKB-SubCell"/>
</dbReference>
<dbReference type="InterPro" id="IPR023214">
    <property type="entry name" value="HAD_sf"/>
</dbReference>
<name>A0A4P6K5M0_KTERU</name>
<dbReference type="PANTHER" id="PTHR42891">
    <property type="entry name" value="D-GLYCERO-BETA-D-MANNO-HEPTOSE-1,7-BISPHOSPHATE 7-PHOSPHATASE"/>
    <property type="match status" value="1"/>
</dbReference>
<reference evidence="8 9" key="1">
    <citation type="submission" date="2019-01" db="EMBL/GenBank/DDBJ databases">
        <title>Ktedonosporobacter rubrisoli SCAWS-G2.</title>
        <authorList>
            <person name="Huang Y."/>
            <person name="Yan B."/>
        </authorList>
    </citation>
    <scope>NUCLEOTIDE SEQUENCE [LARGE SCALE GENOMIC DNA]</scope>
    <source>
        <strain evidence="8 9">SCAWS-G2</strain>
    </source>
</reference>
<evidence type="ECO:0000256" key="2">
    <source>
        <dbReference type="ARBA" id="ARBA00005628"/>
    </source>
</evidence>
<keyword evidence="3" id="KW-0963">Cytoplasm</keyword>
<evidence type="ECO:0000256" key="6">
    <source>
        <dbReference type="ARBA" id="ARBA00023277"/>
    </source>
</evidence>
<evidence type="ECO:0000256" key="3">
    <source>
        <dbReference type="ARBA" id="ARBA00022490"/>
    </source>
</evidence>
<proteinExistence type="inferred from homology"/>
<comment type="similarity">
    <text evidence="2">Belongs to the GmhB family.</text>
</comment>
<dbReference type="KEGG" id="kbs:EPA93_20975"/>
<evidence type="ECO:0000313" key="8">
    <source>
        <dbReference type="EMBL" id="QBD83534.1"/>
    </source>
</evidence>
<comment type="subcellular location">
    <subcellularLocation>
        <location evidence="1">Cytoplasm</location>
    </subcellularLocation>
</comment>
<dbReference type="NCBIfam" id="TIGR01662">
    <property type="entry name" value="HAD-SF-IIIA"/>
    <property type="match status" value="1"/>
</dbReference>
<keyword evidence="4" id="KW-0479">Metal-binding</keyword>
<evidence type="ECO:0000256" key="1">
    <source>
        <dbReference type="ARBA" id="ARBA00004496"/>
    </source>
</evidence>
<dbReference type="Gene3D" id="3.40.50.1000">
    <property type="entry name" value="HAD superfamily/HAD-like"/>
    <property type="match status" value="1"/>
</dbReference>
<evidence type="ECO:0000256" key="5">
    <source>
        <dbReference type="ARBA" id="ARBA00022801"/>
    </source>
</evidence>
<evidence type="ECO:0000313" key="9">
    <source>
        <dbReference type="Proteomes" id="UP000290365"/>
    </source>
</evidence>
<organism evidence="8 9">
    <name type="scientific">Ktedonosporobacter rubrisoli</name>
    <dbReference type="NCBI Taxonomy" id="2509675"/>
    <lineage>
        <taxon>Bacteria</taxon>
        <taxon>Bacillati</taxon>
        <taxon>Chloroflexota</taxon>
        <taxon>Ktedonobacteria</taxon>
        <taxon>Ktedonobacterales</taxon>
        <taxon>Ktedonosporobacteraceae</taxon>
        <taxon>Ktedonosporobacter</taxon>
    </lineage>
</organism>
<evidence type="ECO:0000256" key="4">
    <source>
        <dbReference type="ARBA" id="ARBA00022723"/>
    </source>
</evidence>
<dbReference type="GO" id="GO:0046872">
    <property type="term" value="F:metal ion binding"/>
    <property type="evidence" value="ECO:0007669"/>
    <property type="project" value="UniProtKB-KW"/>
</dbReference>
<protein>
    <recommendedName>
        <fullName evidence="7">D,D-heptose 1,7-bisphosphate phosphatase</fullName>
    </recommendedName>
</protein>
<dbReference type="Pfam" id="PF13242">
    <property type="entry name" value="Hydrolase_like"/>
    <property type="match status" value="1"/>
</dbReference>
<dbReference type="PANTHER" id="PTHR42891:SF1">
    <property type="entry name" value="D-GLYCERO-BETA-D-MANNO-HEPTOSE-1,7-BISPHOSPHATE 7-PHOSPHATASE"/>
    <property type="match status" value="1"/>
</dbReference>
<dbReference type="OrthoDB" id="9801899at2"/>
<keyword evidence="9" id="KW-1185">Reference proteome</keyword>
<dbReference type="InterPro" id="IPR036412">
    <property type="entry name" value="HAD-like_sf"/>
</dbReference>
<dbReference type="SUPFAM" id="SSF56784">
    <property type="entry name" value="HAD-like"/>
    <property type="match status" value="1"/>
</dbReference>
<gene>
    <name evidence="8" type="ORF">EPA93_20975</name>
</gene>
<evidence type="ECO:0000256" key="7">
    <source>
        <dbReference type="ARBA" id="ARBA00031828"/>
    </source>
</evidence>
<dbReference type="GO" id="GO:0016791">
    <property type="term" value="F:phosphatase activity"/>
    <property type="evidence" value="ECO:0007669"/>
    <property type="project" value="InterPro"/>
</dbReference>
<dbReference type="EMBL" id="CP035758">
    <property type="protein sequence ID" value="QBD83534.1"/>
    <property type="molecule type" value="Genomic_DNA"/>
</dbReference>
<sequence length="224" mass="25302">MKNRALFLDRDGTLVYPAHYPSRPQDLHLYENIGPELCALQKMGFSIVLITNQSGIARGYFTELDLQHMHIYLAAELEKWGVRLDAIYYCPHHPDGIVPELSIRCACRKPQPGMLLRAADELDIELERSWFIGDILDDVEAGNRAGCQTILIDLGTERRPEAAVRCPSFVAPSTLQALRLIQTVEALAPTLDLVYRPEGWRKECELARGYRYHLAGEGVDPCKI</sequence>
<accession>A0A4P6K5M0</accession>
<keyword evidence="5 8" id="KW-0378">Hydrolase</keyword>
<dbReference type="InterPro" id="IPR004446">
    <property type="entry name" value="Heptose_bisP_phosphatase"/>
</dbReference>
<dbReference type="CDD" id="cd07503">
    <property type="entry name" value="HAD_HisB-N"/>
    <property type="match status" value="1"/>
</dbReference>
<dbReference type="InterPro" id="IPR006543">
    <property type="entry name" value="Histidinol-phos"/>
</dbReference>
<dbReference type="Proteomes" id="UP000290365">
    <property type="component" value="Chromosome"/>
</dbReference>
<dbReference type="NCBIfam" id="TIGR01656">
    <property type="entry name" value="Histidinol-ppas"/>
    <property type="match status" value="1"/>
</dbReference>